<evidence type="ECO:0000256" key="2">
    <source>
        <dbReference type="ARBA" id="ARBA00023157"/>
    </source>
</evidence>
<keyword evidence="1" id="KW-0732">Signal</keyword>
<feature type="disulfide bond" evidence="3">
    <location>
        <begin position="601"/>
        <end position="610"/>
    </location>
</feature>
<evidence type="ECO:0000313" key="8">
    <source>
        <dbReference type="EMBL" id="CAD9077727.1"/>
    </source>
</evidence>
<feature type="disulfide bond" evidence="3">
    <location>
        <begin position="1347"/>
        <end position="1356"/>
    </location>
</feature>
<feature type="disulfide bond" evidence="3">
    <location>
        <begin position="836"/>
        <end position="845"/>
    </location>
</feature>
<dbReference type="Pfam" id="PF23106">
    <property type="entry name" value="EGF_Teneurin"/>
    <property type="match status" value="1"/>
</dbReference>
<dbReference type="PROSITE" id="PS00022">
    <property type="entry name" value="EGF_1"/>
    <property type="match status" value="18"/>
</dbReference>
<feature type="transmembrane region" description="Helical" evidence="5">
    <location>
        <begin position="2638"/>
        <end position="2669"/>
    </location>
</feature>
<dbReference type="InterPro" id="IPR001190">
    <property type="entry name" value="SRCR"/>
</dbReference>
<dbReference type="InterPro" id="IPR009091">
    <property type="entry name" value="RCC1/BLIP-II"/>
</dbReference>
<feature type="domain" description="SRCR" evidence="7">
    <location>
        <begin position="773"/>
        <end position="901"/>
    </location>
</feature>
<dbReference type="InterPro" id="IPR000408">
    <property type="entry name" value="Reg_chr_condens"/>
</dbReference>
<feature type="disulfide bond" evidence="3">
    <location>
        <begin position="1152"/>
        <end position="1161"/>
    </location>
</feature>
<reference evidence="8" key="1">
    <citation type="submission" date="2021-01" db="EMBL/GenBank/DDBJ databases">
        <authorList>
            <person name="Corre E."/>
            <person name="Pelletier E."/>
            <person name="Niang G."/>
            <person name="Scheremetjew M."/>
            <person name="Finn R."/>
            <person name="Kale V."/>
            <person name="Holt S."/>
            <person name="Cochrane G."/>
            <person name="Meng A."/>
            <person name="Brown T."/>
            <person name="Cohen L."/>
        </authorList>
    </citation>
    <scope>NUCLEOTIDE SEQUENCE</scope>
    <source>
        <strain evidence="8">WS</strain>
    </source>
</reference>
<name>A0A7S1KM39_9EUKA</name>
<dbReference type="InterPro" id="IPR000742">
    <property type="entry name" value="EGF"/>
</dbReference>
<feature type="disulfide bond" evidence="3">
    <location>
        <begin position="679"/>
        <end position="688"/>
    </location>
</feature>
<feature type="disulfide bond" evidence="3">
    <location>
        <begin position="953"/>
        <end position="962"/>
    </location>
</feature>
<sequence>MSLRRPNPTFASVLSDVPRWTSNAPLTIVLLLFFSFFLQSLGQTCPSGFFSKPGYSPCIHNDYVHLYGVGLYDGSGTSVDELQEIDISALGVSPKKIFSFTQNLFLTTTNEIWSMGDHTNKQLCRSIGSTFDTTFSRIDTGAVGTKAVQTACAGPGYSIIALQDGTYAGCGKNNQNQLGQGATGTDQETPVSISVDGASGAAKMLSCGASSVALIDSSGEVYMWGLHNTEAIPAPVHYPLPNGEKAIKVSVGDTHVLVLSDSGDVYGMGSNADYQMGIGSTTIAEGWNKATFFSGKQISHVVTGLFSSIAYSSATNTVYGFGRNYYGQTGSWASLIYPPEEFTDLPQLRELFDFEGHSLLLTDTGLIYSSGLNENSQATGTTGWDIGQFSKYLDSGSIDGEKLAHAASGHKSTLLVQLQCHQISAAHADVCGGHGTCITTDVCECQTGYTGTECLQVMCHGVADDNSTVCNGHGNCTGIDACTCDSGFSGAECDGFTCGGVENTDPSVCSGAGSCTAPDTCDCQQGYTGTICESFICFGTGDSDNSVCGGHGTCADVDSCDCNANFFGSECEVTECYGTLSNDTNVCNSHGMCEAPDSCNCTAGYSGSQCSITDCGGVASNHPSVCNSRGTCDAQDTCSCDGDYFGDYCENSFCFGIPSTDVNVCSGHGDCVDLHNCNCSTGYSGAECEVVGCYGFWSNDTSVVCNGHGTCENVDECSCNSGYGGSECELSDCYGTWSTDPLVCNSRGSCDAPDSCSCDEGYSGNQCEGFGCFGVLHSDPGACSGHGSCESYDQCDCDVNYYGSSCDVYDCFGTAKNDSTVCNSRGVCDAPDSCTCSPGYSGSQCEKFYCFGTIHNDGSVCSGRGTCEDVDQCSCDTGFAGEACNLIVCEGQLSNDTTVCSGRGACSSPNSCTCDEGYHGADCDTPECFDTFSNSSAVCSGQGTCQEYNQCSCEAGFTGLQCQMPICFGILANSSSVCSLRGTCEAPNECSCEAHYHGDECEISECFDVLGNDSSVCNGQGECVSHGKCVCKTGYAGESCDLFVCPHGFLSNETAKVCSGNGECTGPEMCSCDDVFVGYDCSQTYYLCYGVPYNDSQACSQHGECIISDTCKCDEGFAGDMCNIPVCFGELANETSTCSSHGSCDDKDTCLCDPGFYGENCDVVTCNGVLSNDSSVCSSNGACQSPGDCLCSEGYTGEKCDVPICFGNLANETSCSDHGSCIAHDSCVCLEGYHGDNCDISTCGGVRSNDTNVCSGQGTCSSSGICQCQEGYIGELCDVPLCFGILGNESNVCAGYGTCSSYNTCSCEDGHFGEHCNISSCGGVLSNDTSNTCSGQGVCDLSGFCDCNEGYTGELCNVPVCFGILGNESSVACSGHGACSYHNNCDCSDGYFGFACDVTTCGGILSNDSTNSCSGHGLCSEEDNCECHFGYTGSLCEDPLCFGEGPSSNSSCNGHGSCVGRDICICHTNFFGEFCNVTSCGGVLSNDTSNACSGQGTCVGTNQCECLSGYTGEECEWPSCFGVPSNNSAVCNGHGSCEDLDYCQCTGDYFGQNCELFSCFGQQFDSALVCSEHGVCSFPDQCDCSEHYSGPQCSIPDCVDSSVSCSSHGSCDSVTFECVCDDGYISTNCSVFTCGGKNASDSQSCSSHGTCIALDQCSCNSGFSGDLCEKALCGGLEEDDASVCSGHGSCIQPSLCECDSGYTSSNCSVPICFGEDANSDSVCSSRGTCLDANYCLCTDHAMGANCSECMVGWSGSSCSIQQDHVPVMDYSGVISKCEALRIDASQSYTLRHDGDVEVFQWEILSSPDKENLTRFLKNYTSSNLYIPNDEVSIGVHRIGLRVGVSQSSLSELSVATITKLNHSVASSSIIGPSIRYTFASDYFALKGLLYAPCGGVEAAPVQWKQVSGTLIPISMFYQEGQDLVFPSGFLRNEASYAFQFSVDSQGVKSIQTVQVNVLMRDLIAQLNDTSRSVLKEQHLFLSANSSIDPEASPSPPQYNLTCIYIASGKPCVNTDIVEYATGGWKIVPRLNMRLSLVFSKDSRFSEPYSIDYIVQDAPAEGVFVPSVRIDTFRKKINRNNRLVLTGHLESLTENEETTVHWSCSDDSLLVDENLSSSTTSLTLIVKPNTLTQNVTRFTLTAIHSSGGTSYTFVDIVLNSPPVSKNIDSFEIFPQSGTVLNTQFTVVFRSWRDSDLPLSYRLTYKNVETGQEKIIQSYTPSNTFQFQVPQQGCSSDDYNLEIRGYVMDSLGAVTYVDTTIQVLPINFADAQDWLSFALEYLTEDFSPPPLKLLAIESSWINVISNVADMVCANCSSVALHGEGACYEGDTCIANQLYDLSDYQVFQLRALSHLLHRLESPQEDELKKVLNSVECMSNTNVFTKEFLHLTAGVIQKLGTSVEIPSSNIGQVVSILSSITHGIFNTLEGTDVRSIYNIVLDAFEKVQHQHIRHAIAGEHLNPVLTEYFRYSPVKDHALSFKELTKIRQKRVQLSIPLTIIDSDAYLEVSPSITTYFDMYEPLSGVFTFFARSPYYDQENMQDALSNTFRYEILSNNASRIVIDELPEKMRIHMPVFSTRSEFTTSCKNYNSQRGEWLDDCVYEFNEDLGLGQCHCPLTSLSGVGIFSGSPIEMKKSPTDQAYVWIIGVFSLLAPLIIICVLCCVFCGLACMLRRRRKRHRVQAQSMVTQRFSTAVLTLTSMRHSDEENNQQEAEQIVQTGMRLKKDDMIEGAYQHFIRASELGSKKAHIELGKMYMEGYDTIVPQDFTVAEHYFQLADEPVGDYVSTLDPILQEKWNDLREDNPDALVEIGKKYLQGKDLTYSAMTGRMYLEKAAALDDPRAINILAKMYREGVGGVDQSIGKCLELYHRSAELGNVEAMFNLGVLYASNKFGVKDYDDALKWMTLAKSHGVKKAPQRVRLIKFEIEFENMWKRANQDDSEAIATLASWYLKGKVSDEEPSEVLLGPDPTQAVDLLKEGCKLKNVDCTIQLANLHRQGFHVKKSYRRAVHLYKKCLPSPIAAFNLALMYERGLPRYDFEKALSLYWHAYNGGVIEAKQGIDRARAEKYRIYLLNRRIFKPFLVSKREMSMGDSGAAMRQKKYFPSSTSSSQRKGNIVQPKEFHNYDHQIE</sequence>
<keyword evidence="5" id="KW-1133">Transmembrane helix</keyword>
<feature type="domain" description="EGF-like" evidence="6">
    <location>
        <begin position="656"/>
        <end position="689"/>
    </location>
</feature>
<dbReference type="PROSITE" id="PS50026">
    <property type="entry name" value="EGF_3"/>
    <property type="match status" value="17"/>
</dbReference>
<comment type="caution">
    <text evidence="3">Lacks conserved residue(s) required for the propagation of feature annotation.</text>
</comment>
<feature type="disulfide bond" evidence="3">
    <location>
        <begin position="719"/>
        <end position="728"/>
    </location>
</feature>
<dbReference type="EMBL" id="HBGD01001201">
    <property type="protein sequence ID" value="CAD9077727.1"/>
    <property type="molecule type" value="Transcribed_RNA"/>
</dbReference>
<dbReference type="Pfam" id="PF08238">
    <property type="entry name" value="Sel1"/>
    <property type="match status" value="6"/>
</dbReference>
<feature type="disulfide bond" evidence="3">
    <location>
        <begin position="875"/>
        <end position="884"/>
    </location>
</feature>
<feature type="domain" description="EGF-like" evidence="6">
    <location>
        <begin position="1397"/>
        <end position="1437"/>
    </location>
</feature>
<dbReference type="Pfam" id="PF25024">
    <property type="entry name" value="EGF_TEN"/>
    <property type="match status" value="2"/>
</dbReference>
<feature type="domain" description="EGF-like" evidence="6">
    <location>
        <begin position="851"/>
        <end position="885"/>
    </location>
</feature>
<dbReference type="PROSITE" id="PS01186">
    <property type="entry name" value="EGF_2"/>
    <property type="match status" value="16"/>
</dbReference>
<accession>A0A7S1KM39</accession>
<feature type="domain" description="EGF-like" evidence="6">
    <location>
        <begin position="1167"/>
        <end position="1201"/>
    </location>
</feature>
<feature type="domain" description="EGF-like" evidence="6">
    <location>
        <begin position="697"/>
        <end position="729"/>
    </location>
</feature>
<evidence type="ECO:0000256" key="4">
    <source>
        <dbReference type="PROSITE-ProRule" id="PRU00235"/>
    </source>
</evidence>
<feature type="domain" description="EGF-like" evidence="6">
    <location>
        <begin position="1123"/>
        <end position="1162"/>
    </location>
</feature>
<dbReference type="PANTHER" id="PTHR14949:SF56">
    <property type="entry name" value="EGF-LIKE-DOMAIN, MULTIPLE 7"/>
    <property type="match status" value="1"/>
</dbReference>
<feature type="domain" description="EGF-like" evidence="6">
    <location>
        <begin position="1521"/>
        <end position="1555"/>
    </location>
</feature>
<feature type="domain" description="EGF-like" evidence="6">
    <location>
        <begin position="807"/>
        <end position="846"/>
    </location>
</feature>
<dbReference type="SMART" id="SM00671">
    <property type="entry name" value="SEL1"/>
    <property type="match status" value="7"/>
</dbReference>
<feature type="disulfide bond" evidence="3">
    <location>
        <begin position="1659"/>
        <end position="1668"/>
    </location>
</feature>
<feature type="domain" description="EGF-like" evidence="6">
    <location>
        <begin position="1484"/>
        <end position="1516"/>
    </location>
</feature>
<feature type="disulfide bond" evidence="3">
    <location>
        <begin position="445"/>
        <end position="454"/>
    </location>
</feature>
<dbReference type="GO" id="GO:0016020">
    <property type="term" value="C:membrane"/>
    <property type="evidence" value="ECO:0007669"/>
    <property type="project" value="InterPro"/>
</dbReference>
<feature type="domain" description="EGF-like" evidence="6">
    <location>
        <begin position="1002"/>
        <end position="1041"/>
    </location>
</feature>
<feature type="domain" description="EGF-like" evidence="6">
    <location>
        <begin position="494"/>
        <end position="533"/>
    </location>
</feature>
<dbReference type="Pfam" id="PF02010">
    <property type="entry name" value="REJ"/>
    <property type="match status" value="1"/>
</dbReference>
<protein>
    <submittedName>
        <fullName evidence="8">Uncharacterized protein</fullName>
    </submittedName>
</protein>
<feature type="domain" description="EGF-like" evidence="6">
    <location>
        <begin position="924"/>
        <end position="963"/>
    </location>
</feature>
<dbReference type="PROSITE" id="PS50287">
    <property type="entry name" value="SRCR_2"/>
    <property type="match status" value="1"/>
</dbReference>
<evidence type="ECO:0000256" key="5">
    <source>
        <dbReference type="SAM" id="Phobius"/>
    </source>
</evidence>
<feature type="disulfide bond" evidence="3">
    <location>
        <begin position="1506"/>
        <end position="1515"/>
    </location>
</feature>
<dbReference type="SUPFAM" id="SSF50985">
    <property type="entry name" value="RCC1/BLIP-II"/>
    <property type="match status" value="1"/>
</dbReference>
<evidence type="ECO:0000256" key="3">
    <source>
        <dbReference type="PROSITE-ProRule" id="PRU00076"/>
    </source>
</evidence>
<feature type="disulfide bond" evidence="3">
    <location>
        <begin position="523"/>
        <end position="532"/>
    </location>
</feature>
<dbReference type="Gene3D" id="2.10.25.10">
    <property type="entry name" value="Laminin"/>
    <property type="match status" value="20"/>
</dbReference>
<feature type="domain" description="EGF-like" evidence="6">
    <location>
        <begin position="1317"/>
        <end position="1357"/>
    </location>
</feature>
<dbReference type="InterPro" id="IPR011990">
    <property type="entry name" value="TPR-like_helical_dom_sf"/>
</dbReference>
<dbReference type="PANTHER" id="PTHR14949">
    <property type="entry name" value="EGF-LIKE-DOMAIN, MULTIPLE 7, 8"/>
    <property type="match status" value="1"/>
</dbReference>
<dbReference type="InterPro" id="IPR006597">
    <property type="entry name" value="Sel1-like"/>
</dbReference>
<dbReference type="SMART" id="SM00181">
    <property type="entry name" value="EGF"/>
    <property type="match status" value="31"/>
</dbReference>
<feature type="disulfide bond" evidence="3">
    <location>
        <begin position="1268"/>
        <end position="1277"/>
    </location>
</feature>
<feature type="domain" description="EGF-like" evidence="6">
    <location>
        <begin position="572"/>
        <end position="611"/>
    </location>
</feature>
<dbReference type="SUPFAM" id="SSF81901">
    <property type="entry name" value="HCP-like"/>
    <property type="match status" value="2"/>
</dbReference>
<evidence type="ECO:0000259" key="6">
    <source>
        <dbReference type="PROSITE" id="PS50026"/>
    </source>
</evidence>
<gene>
    <name evidence="8" type="ORF">PCOS0759_LOCUS959</name>
</gene>
<feature type="disulfide bond" evidence="3">
    <location>
        <begin position="1031"/>
        <end position="1040"/>
    </location>
</feature>
<feature type="disulfide bond" evidence="3">
    <location>
        <begin position="1191"/>
        <end position="1200"/>
    </location>
</feature>
<organism evidence="8">
    <name type="scientific">Percolomonas cosmopolitus</name>
    <dbReference type="NCBI Taxonomy" id="63605"/>
    <lineage>
        <taxon>Eukaryota</taxon>
        <taxon>Discoba</taxon>
        <taxon>Heterolobosea</taxon>
        <taxon>Tetramitia</taxon>
        <taxon>Eutetramitia</taxon>
        <taxon>Percolomonadidae</taxon>
        <taxon>Percolomonas</taxon>
    </lineage>
</organism>
<dbReference type="Gene3D" id="2.130.10.30">
    <property type="entry name" value="Regulator of chromosome condensation 1/beta-lactamase-inhibitor protein II"/>
    <property type="match status" value="1"/>
</dbReference>
<feature type="disulfide bond" evidence="3">
    <location>
        <begin position="1545"/>
        <end position="1554"/>
    </location>
</feature>
<keyword evidence="2 3" id="KW-1015">Disulfide bond</keyword>
<dbReference type="Pfam" id="PF13540">
    <property type="entry name" value="RCC1_2"/>
    <property type="match status" value="1"/>
</dbReference>
<evidence type="ECO:0000259" key="7">
    <source>
        <dbReference type="PROSITE" id="PS50287"/>
    </source>
</evidence>
<feature type="repeat" description="RCC1" evidence="4">
    <location>
        <begin position="219"/>
        <end position="262"/>
    </location>
</feature>
<dbReference type="Gene3D" id="1.25.40.10">
    <property type="entry name" value="Tetratricopeptide repeat domain"/>
    <property type="match status" value="3"/>
</dbReference>
<keyword evidence="5" id="KW-0812">Transmembrane</keyword>
<keyword evidence="3" id="KW-0245">EGF-like domain</keyword>
<feature type="domain" description="EGF-like" evidence="6">
    <location>
        <begin position="1239"/>
        <end position="1278"/>
    </location>
</feature>
<proteinExistence type="predicted"/>
<feature type="domain" description="EGF-like" evidence="6">
    <location>
        <begin position="1636"/>
        <end position="1669"/>
    </location>
</feature>
<keyword evidence="5" id="KW-0472">Membrane</keyword>
<dbReference type="InterPro" id="IPR002859">
    <property type="entry name" value="PKD/REJ-like"/>
</dbReference>
<evidence type="ECO:0000256" key="1">
    <source>
        <dbReference type="ARBA" id="ARBA00022729"/>
    </source>
</evidence>
<feature type="disulfide bond" evidence="3">
    <location>
        <begin position="1427"/>
        <end position="1436"/>
    </location>
</feature>
<dbReference type="PROSITE" id="PS50012">
    <property type="entry name" value="RCC1_3"/>
    <property type="match status" value="1"/>
</dbReference>
<dbReference type="InterPro" id="IPR050969">
    <property type="entry name" value="Dev_Signal_Modulators"/>
</dbReference>
<feature type="domain" description="EGF-like" evidence="6">
    <location>
        <begin position="422"/>
        <end position="455"/>
    </location>
</feature>